<name>A0A8S5M300_9CAUD</name>
<organism evidence="1">
    <name type="scientific">Siphoviridae sp. ctQJR51</name>
    <dbReference type="NCBI Taxonomy" id="2826327"/>
    <lineage>
        <taxon>Viruses</taxon>
        <taxon>Duplodnaviria</taxon>
        <taxon>Heunggongvirae</taxon>
        <taxon>Uroviricota</taxon>
        <taxon>Caudoviricetes</taxon>
    </lineage>
</organism>
<accession>A0A8S5M300</accession>
<protein>
    <submittedName>
        <fullName evidence="1">Major capsid protein</fullName>
    </submittedName>
</protein>
<evidence type="ECO:0000313" key="1">
    <source>
        <dbReference type="EMBL" id="DAD76689.1"/>
    </source>
</evidence>
<dbReference type="EMBL" id="BK014807">
    <property type="protein sequence ID" value="DAD76689.1"/>
    <property type="molecule type" value="Genomic_DNA"/>
</dbReference>
<sequence length="297" mass="31895">MANSIALFKQFVPLLDEVYKEASKTAVLDGRPELVQAGANANELVIPKMTMDGLADYSRNGGYVGGAMNLTNETVTCNFDRGRMFVVDHMDNADTAGVAFGMLAGEFIRTKVVPELDAFRFATYAGAAGVGSGSGTLNDGAAVVAALREAINAMDADEVPMEDRVLFITSGLLGKVEDLDTTKSREVLRRFSDVVAVPQTRFYTAIHQNSGTVVQKGGETASDETAGGYAKDESGKDINFMVIHRGAVIQFSKHIAPKVVTPEQNPDADAWKFGYRQVGVADVYENKTAGIYVHHKA</sequence>
<reference evidence="1" key="1">
    <citation type="journal article" date="2021" name="Proc. Natl. Acad. Sci. U.S.A.">
        <title>A Catalog of Tens of Thousands of Viruses from Human Metagenomes Reveals Hidden Associations with Chronic Diseases.</title>
        <authorList>
            <person name="Tisza M.J."/>
            <person name="Buck C.B."/>
        </authorList>
    </citation>
    <scope>NUCLEOTIDE SEQUENCE</scope>
    <source>
        <strain evidence="1">CtQJR51</strain>
    </source>
</reference>
<dbReference type="EMBL" id="BK014807">
    <property type="protein sequence ID" value="DAD76684.1"/>
    <property type="molecule type" value="Genomic_DNA"/>
</dbReference>
<proteinExistence type="predicted"/>